<dbReference type="GO" id="GO:0003723">
    <property type="term" value="F:RNA binding"/>
    <property type="evidence" value="ECO:0007669"/>
    <property type="project" value="TreeGrafter"/>
</dbReference>
<dbReference type="GO" id="GO:0032040">
    <property type="term" value="C:small-subunit processome"/>
    <property type="evidence" value="ECO:0007669"/>
    <property type="project" value="TreeGrafter"/>
</dbReference>
<dbReference type="GO" id="GO:1990259">
    <property type="term" value="F:histone H2AQ104 methyltransferase activity"/>
    <property type="evidence" value="ECO:0007669"/>
    <property type="project" value="TreeGrafter"/>
</dbReference>
<name>A0A4S2N3L2_9PEZI</name>
<organism evidence="3 4">
    <name type="scientific">Ascodesmis nigricans</name>
    <dbReference type="NCBI Taxonomy" id="341454"/>
    <lineage>
        <taxon>Eukaryota</taxon>
        <taxon>Fungi</taxon>
        <taxon>Dikarya</taxon>
        <taxon>Ascomycota</taxon>
        <taxon>Pezizomycotina</taxon>
        <taxon>Pezizomycetes</taxon>
        <taxon>Pezizales</taxon>
        <taxon>Ascodesmidaceae</taxon>
        <taxon>Ascodesmis</taxon>
    </lineage>
</organism>
<gene>
    <name evidence="3" type="ORF">EX30DRAFT_338338</name>
</gene>
<dbReference type="GO" id="GO:0008649">
    <property type="term" value="F:rRNA methyltransferase activity"/>
    <property type="evidence" value="ECO:0007669"/>
    <property type="project" value="TreeGrafter"/>
</dbReference>
<reference evidence="3 4" key="1">
    <citation type="submission" date="2019-04" db="EMBL/GenBank/DDBJ databases">
        <title>Comparative genomics and transcriptomics to analyze fruiting body development in filamentous ascomycetes.</title>
        <authorList>
            <consortium name="DOE Joint Genome Institute"/>
            <person name="Lutkenhaus R."/>
            <person name="Traeger S."/>
            <person name="Breuer J."/>
            <person name="Kuo A."/>
            <person name="Lipzen A."/>
            <person name="Pangilinan J."/>
            <person name="Dilworth D."/>
            <person name="Sandor L."/>
            <person name="Poggeler S."/>
            <person name="Barry K."/>
            <person name="Grigoriev I.V."/>
            <person name="Nowrousian M."/>
        </authorList>
    </citation>
    <scope>NUCLEOTIDE SEQUENCE [LARGE SCALE GENOMIC DNA]</scope>
    <source>
        <strain evidence="3 4">CBS 389.68</strain>
    </source>
</reference>
<evidence type="ECO:0000259" key="2">
    <source>
        <dbReference type="Pfam" id="PF10307"/>
    </source>
</evidence>
<dbReference type="PANTHER" id="PTHR10335">
    <property type="entry name" value="RRNA 2-O-METHYLTRANSFERASE FIBRILLARIN"/>
    <property type="match status" value="1"/>
</dbReference>
<protein>
    <recommendedName>
        <fullName evidence="2">Swiss Army Knife RNA repair protein HAD domain-containing protein</fullName>
    </recommendedName>
</protein>
<sequence length="550" mass="61888">MSHLVPAARLLLPPTRVPPFIALLPRLLPLSATLLSTSIPVSYHRLLRRRFASMSSFTIQPPATNPLHVWSILPSSHSLPTVSTVRAIHIYDFDNTLFLSPLPNPKIWHGPTLNNLQAISWLANGGWWHDSRILAATGAGVEIEEKRGWEGWWNESVVQLVRLSMEQKDVMTVLLTGRSVDGFGTLITRIVQSRGLKFDMVVLKPEQKKTLAFKSDFLKELLNYYEQAEEIRIYEDRIRHVQAFRDFLSSYAESTRGRRAPLTGTVIEVSEESRCLPPSIELSEVQTMINEHNALRLPHTSELRIKKTVFYTGYLLSNKSTAAVLNALSIPAQVGAESDVKLLGNSVLITPKPASQSVLHKTGPLGTKVEFEVEKVGCWDKRVWAAIVKPVDEKVRVYTDNPRPFLVLAVRRNAKPIDAAKIHAWVPPPKPNIRFTAVVGERLLLRIEEDFPHEGEFDSLFPRRRQRPENNTAGRYAYTDRDREIGRNNKRESDIAGSAVAAVDGSAGGYGRIGNGWRYDAYANRSDGLRYEDPDRPDPTPYGGQTKSLW</sequence>
<keyword evidence="4" id="KW-1185">Reference proteome</keyword>
<evidence type="ECO:0000313" key="3">
    <source>
        <dbReference type="EMBL" id="TGZ83721.1"/>
    </source>
</evidence>
<feature type="compositionally biased region" description="Basic and acidic residues" evidence="1">
    <location>
        <begin position="527"/>
        <end position="538"/>
    </location>
</feature>
<dbReference type="EMBL" id="ML220113">
    <property type="protein sequence ID" value="TGZ83721.1"/>
    <property type="molecule type" value="Genomic_DNA"/>
</dbReference>
<evidence type="ECO:0000256" key="1">
    <source>
        <dbReference type="SAM" id="MobiDB-lite"/>
    </source>
</evidence>
<dbReference type="GO" id="GO:0031428">
    <property type="term" value="C:box C/D methylation guide snoRNP complex"/>
    <property type="evidence" value="ECO:0007669"/>
    <property type="project" value="TreeGrafter"/>
</dbReference>
<feature type="domain" description="Swiss Army Knife RNA repair protein HAD" evidence="2">
    <location>
        <begin position="100"/>
        <end position="294"/>
    </location>
</feature>
<dbReference type="Proteomes" id="UP000298138">
    <property type="component" value="Unassembled WGS sequence"/>
</dbReference>
<dbReference type="PANTHER" id="PTHR10335:SF23">
    <property type="entry name" value="OB FOLD-CONTAINING PROTEIN, NUCLEIC ACID BINDING"/>
    <property type="match status" value="1"/>
</dbReference>
<dbReference type="Pfam" id="PF10307">
    <property type="entry name" value="HAD_SAK_1"/>
    <property type="match status" value="1"/>
</dbReference>
<dbReference type="InParanoid" id="A0A4S2N3L2"/>
<dbReference type="AlphaFoldDB" id="A0A4S2N3L2"/>
<proteinExistence type="predicted"/>
<feature type="region of interest" description="Disordered" evidence="1">
    <location>
        <begin position="527"/>
        <end position="550"/>
    </location>
</feature>
<accession>A0A4S2N3L2</accession>
<dbReference type="GO" id="GO:0000494">
    <property type="term" value="P:box C/D sno(s)RNA 3'-end processing"/>
    <property type="evidence" value="ECO:0007669"/>
    <property type="project" value="TreeGrafter"/>
</dbReference>
<dbReference type="OrthoDB" id="5596992at2759"/>
<evidence type="ECO:0000313" key="4">
    <source>
        <dbReference type="Proteomes" id="UP000298138"/>
    </source>
</evidence>
<dbReference type="InterPro" id="IPR018812">
    <property type="entry name" value="SAK_HAD"/>
</dbReference>